<dbReference type="UniPathway" id="UPA00049">
    <property type="reaction ID" value="UER00059"/>
</dbReference>
<evidence type="ECO:0000256" key="1">
    <source>
        <dbReference type="ARBA" id="ARBA00004974"/>
    </source>
</evidence>
<evidence type="ECO:0000313" key="18">
    <source>
        <dbReference type="EMBL" id="TQV73962.1"/>
    </source>
</evidence>
<dbReference type="InterPro" id="IPR012846">
    <property type="entry name" value="Acetolactate_synth_lsu"/>
</dbReference>
<dbReference type="EC" id="2.2.1.6" evidence="4 14"/>
<dbReference type="Pfam" id="PF00205">
    <property type="entry name" value="TPP_enzyme_M"/>
    <property type="match status" value="1"/>
</dbReference>
<evidence type="ECO:0000313" key="19">
    <source>
        <dbReference type="Proteomes" id="UP000317839"/>
    </source>
</evidence>
<keyword evidence="6" id="KW-0285">Flavoprotein</keyword>
<evidence type="ECO:0000256" key="13">
    <source>
        <dbReference type="ARBA" id="ARBA00048670"/>
    </source>
</evidence>
<dbReference type="PROSITE" id="PS00187">
    <property type="entry name" value="TPP_ENZYMES"/>
    <property type="match status" value="1"/>
</dbReference>
<feature type="domain" description="Thiamine pyrophosphate enzyme N-terminal TPP-binding" evidence="17">
    <location>
        <begin position="1"/>
        <end position="115"/>
    </location>
</feature>
<dbReference type="Gene3D" id="3.40.50.970">
    <property type="match status" value="2"/>
</dbReference>
<dbReference type="FunFam" id="3.40.50.1220:FF:000008">
    <property type="entry name" value="Acetolactate synthase"/>
    <property type="match status" value="1"/>
</dbReference>
<gene>
    <name evidence="18" type="ORF">FLL45_13955</name>
</gene>
<dbReference type="Proteomes" id="UP000317839">
    <property type="component" value="Unassembled WGS sequence"/>
</dbReference>
<dbReference type="NCBIfam" id="TIGR00118">
    <property type="entry name" value="acolac_lg"/>
    <property type="match status" value="1"/>
</dbReference>
<dbReference type="Pfam" id="PF02776">
    <property type="entry name" value="TPP_enzyme_N"/>
    <property type="match status" value="1"/>
</dbReference>
<reference evidence="18 19" key="1">
    <citation type="submission" date="2019-06" db="EMBL/GenBank/DDBJ databases">
        <title>Draft genome of Aliikangiella marina GYP-15.</title>
        <authorList>
            <person name="Wang G."/>
        </authorList>
    </citation>
    <scope>NUCLEOTIDE SEQUENCE [LARGE SCALE GENOMIC DNA]</scope>
    <source>
        <strain evidence="18 19">GYP-15</strain>
    </source>
</reference>
<dbReference type="NCBIfam" id="NF006524">
    <property type="entry name" value="PRK08978.1"/>
    <property type="match status" value="1"/>
</dbReference>
<evidence type="ECO:0000256" key="5">
    <source>
        <dbReference type="ARBA" id="ARBA00022605"/>
    </source>
</evidence>
<dbReference type="GO" id="GO:0000287">
    <property type="term" value="F:magnesium ion binding"/>
    <property type="evidence" value="ECO:0007669"/>
    <property type="project" value="UniProtKB-UniRule"/>
</dbReference>
<dbReference type="SUPFAM" id="SSF52467">
    <property type="entry name" value="DHS-like NAD/FAD-binding domain"/>
    <property type="match status" value="1"/>
</dbReference>
<dbReference type="FunFam" id="3.40.50.970:FF:000016">
    <property type="entry name" value="Acetolactate synthase"/>
    <property type="match status" value="1"/>
</dbReference>
<comment type="catalytic activity">
    <reaction evidence="13 14">
        <text>2 pyruvate + H(+) = (2S)-2-acetolactate + CO2</text>
        <dbReference type="Rhea" id="RHEA:25249"/>
        <dbReference type="ChEBI" id="CHEBI:15361"/>
        <dbReference type="ChEBI" id="CHEBI:15378"/>
        <dbReference type="ChEBI" id="CHEBI:16526"/>
        <dbReference type="ChEBI" id="CHEBI:58476"/>
        <dbReference type="EC" id="2.2.1.6"/>
    </reaction>
</comment>
<dbReference type="GO" id="GO:0005948">
    <property type="term" value="C:acetolactate synthase complex"/>
    <property type="evidence" value="ECO:0007669"/>
    <property type="project" value="TreeGrafter"/>
</dbReference>
<dbReference type="Gene3D" id="3.40.50.1220">
    <property type="entry name" value="TPP-binding domain"/>
    <property type="match status" value="1"/>
</dbReference>
<feature type="domain" description="Thiamine pyrophosphate enzyme TPP-binding" evidence="16">
    <location>
        <begin position="382"/>
        <end position="530"/>
    </location>
</feature>
<dbReference type="CDD" id="cd07035">
    <property type="entry name" value="TPP_PYR_POX_like"/>
    <property type="match status" value="1"/>
</dbReference>
<dbReference type="InterPro" id="IPR029061">
    <property type="entry name" value="THDP-binding"/>
</dbReference>
<dbReference type="GO" id="GO:0050660">
    <property type="term" value="F:flavin adenine dinucleotide binding"/>
    <property type="evidence" value="ECO:0007669"/>
    <property type="project" value="InterPro"/>
</dbReference>
<dbReference type="AlphaFoldDB" id="A0A545T9S3"/>
<protein>
    <recommendedName>
        <fullName evidence="4 14">Acetolactate synthase</fullName>
        <ecNumber evidence="4 14">2.2.1.6</ecNumber>
    </recommendedName>
</protein>
<dbReference type="InterPro" id="IPR012000">
    <property type="entry name" value="Thiamin_PyroP_enz_cen_dom"/>
</dbReference>
<evidence type="ECO:0000256" key="14">
    <source>
        <dbReference type="RuleBase" id="RU003591"/>
    </source>
</evidence>
<dbReference type="OrthoDB" id="9785953at2"/>
<evidence type="ECO:0000259" key="16">
    <source>
        <dbReference type="Pfam" id="PF02775"/>
    </source>
</evidence>
<proteinExistence type="inferred from homology"/>
<dbReference type="EMBL" id="VIKR01000003">
    <property type="protein sequence ID" value="TQV73962.1"/>
    <property type="molecule type" value="Genomic_DNA"/>
</dbReference>
<dbReference type="InterPro" id="IPR011766">
    <property type="entry name" value="TPP_enzyme_TPP-bd"/>
</dbReference>
<evidence type="ECO:0000256" key="9">
    <source>
        <dbReference type="ARBA" id="ARBA00022827"/>
    </source>
</evidence>
<comment type="similarity">
    <text evidence="3 14">Belongs to the TPP enzyme family.</text>
</comment>
<keyword evidence="11 14" id="KW-0786">Thiamine pyrophosphate</keyword>
<dbReference type="Pfam" id="PF02775">
    <property type="entry name" value="TPP_enzyme_C"/>
    <property type="match status" value="1"/>
</dbReference>
<dbReference type="GO" id="GO:0003984">
    <property type="term" value="F:acetolactate synthase activity"/>
    <property type="evidence" value="ECO:0007669"/>
    <property type="project" value="UniProtKB-EC"/>
</dbReference>
<dbReference type="GO" id="GO:0009097">
    <property type="term" value="P:isoleucine biosynthetic process"/>
    <property type="evidence" value="ECO:0007669"/>
    <property type="project" value="UniProtKB-UniPathway"/>
</dbReference>
<evidence type="ECO:0000259" key="17">
    <source>
        <dbReference type="Pfam" id="PF02776"/>
    </source>
</evidence>
<dbReference type="UniPathway" id="UPA00047">
    <property type="reaction ID" value="UER00055"/>
</dbReference>
<comment type="cofactor">
    <cofactor evidence="14">
        <name>thiamine diphosphate</name>
        <dbReference type="ChEBI" id="CHEBI:58937"/>
    </cofactor>
    <text evidence="14">Binds 1 thiamine pyrophosphate per subunit.</text>
</comment>
<evidence type="ECO:0000256" key="8">
    <source>
        <dbReference type="ARBA" id="ARBA00022723"/>
    </source>
</evidence>
<keyword evidence="10 14" id="KW-0460">Magnesium</keyword>
<evidence type="ECO:0000256" key="12">
    <source>
        <dbReference type="ARBA" id="ARBA00023304"/>
    </source>
</evidence>
<dbReference type="InterPro" id="IPR045229">
    <property type="entry name" value="TPP_enz"/>
</dbReference>
<dbReference type="InterPro" id="IPR000399">
    <property type="entry name" value="TPP-bd_CS"/>
</dbReference>
<accession>A0A545T9S3</accession>
<keyword evidence="9" id="KW-0274">FAD</keyword>
<keyword evidence="7 14" id="KW-0808">Transferase</keyword>
<keyword evidence="19" id="KW-1185">Reference proteome</keyword>
<dbReference type="RefSeq" id="WP_142942669.1">
    <property type="nucleotide sequence ID" value="NZ_VIKR01000003.1"/>
</dbReference>
<evidence type="ECO:0000259" key="15">
    <source>
        <dbReference type="Pfam" id="PF00205"/>
    </source>
</evidence>
<keyword evidence="12 14" id="KW-0100">Branched-chain amino acid biosynthesis</keyword>
<dbReference type="FunFam" id="3.40.50.970:FF:000007">
    <property type="entry name" value="Acetolactate synthase"/>
    <property type="match status" value="1"/>
</dbReference>
<evidence type="ECO:0000256" key="11">
    <source>
        <dbReference type="ARBA" id="ARBA00023052"/>
    </source>
</evidence>
<name>A0A545T9S3_9GAMM</name>
<dbReference type="CDD" id="cd02015">
    <property type="entry name" value="TPP_AHAS"/>
    <property type="match status" value="1"/>
</dbReference>
<comment type="pathway">
    <text evidence="2 14">Amino-acid biosynthesis; L-valine biosynthesis; L-valine from pyruvate: step 1/4.</text>
</comment>
<evidence type="ECO:0000256" key="10">
    <source>
        <dbReference type="ARBA" id="ARBA00022842"/>
    </source>
</evidence>
<feature type="domain" description="Thiamine pyrophosphate enzyme central" evidence="15">
    <location>
        <begin position="188"/>
        <end position="321"/>
    </location>
</feature>
<organism evidence="18 19">
    <name type="scientific">Aliikangiella marina</name>
    <dbReference type="NCBI Taxonomy" id="1712262"/>
    <lineage>
        <taxon>Bacteria</taxon>
        <taxon>Pseudomonadati</taxon>
        <taxon>Pseudomonadota</taxon>
        <taxon>Gammaproteobacteria</taxon>
        <taxon>Oceanospirillales</taxon>
        <taxon>Pleioneaceae</taxon>
        <taxon>Aliikangiella</taxon>
    </lineage>
</organism>
<comment type="pathway">
    <text evidence="1 14">Amino-acid biosynthesis; L-isoleucine biosynthesis; L-isoleucine from 2-oxobutanoate: step 1/4.</text>
</comment>
<sequence length="554" mass="59816">MNGAQLTLDILKQHGVSCIFGYPGGAIMPVYDALFESEITHYLCRQEQGAAFSALGYAKSTGKVGVCMATSGPGVTNLITGLADATADSVPVVAITGQVPTALMGTDAFQEVDVLGLSLAVTKHAFQVTDVNELEKTLHQAFEIASSGRPGAVVVDIPKDIQISEVNPQLVLLESSSLPEPSSDSILAAKQLITQAHKPILYVGGGVALGNAVEELNFLAKTTGIPSVSTLKGLGTVDPTDENYLGMLGMHGTKAANLSVQECDLLLAIGARFDDRVTGKLAEFAPHAKVIHLDVDPAEVSKLRKPDVSLLGDFKHSIPALARGLAVRTEVDAWRNECRLKKAKYAFEYTMEGTEYEQQIDARALLHRLSAIMPNNTVVTTDVGQHQMWVAQHMQFTHPQNFLTSGALGTMGYGLPAAIGAQIARPEDCVIAVSGDGSFMMNVQELGTIKRFNLPVKVLLIDNTKLGMVRQWQRLFFEKRFSETDLSDNPDFIQLANSFDIPGQTINRAQDVEQGLQRMLQSSGPYLLHVKINEDQNVWPLVPPNTANQAMLEG</sequence>
<evidence type="ECO:0000256" key="2">
    <source>
        <dbReference type="ARBA" id="ARBA00005025"/>
    </source>
</evidence>
<dbReference type="InterPro" id="IPR029035">
    <property type="entry name" value="DHS-like_NAD/FAD-binding_dom"/>
</dbReference>
<evidence type="ECO:0000256" key="3">
    <source>
        <dbReference type="ARBA" id="ARBA00007812"/>
    </source>
</evidence>
<keyword evidence="5 14" id="KW-0028">Amino-acid biosynthesis</keyword>
<comment type="cofactor">
    <cofactor evidence="14">
        <name>Mg(2+)</name>
        <dbReference type="ChEBI" id="CHEBI:18420"/>
    </cofactor>
    <text evidence="14">Binds 1 Mg(2+) ion per subunit.</text>
</comment>
<comment type="caution">
    <text evidence="18">The sequence shown here is derived from an EMBL/GenBank/DDBJ whole genome shotgun (WGS) entry which is preliminary data.</text>
</comment>
<dbReference type="GO" id="GO:0030976">
    <property type="term" value="F:thiamine pyrophosphate binding"/>
    <property type="evidence" value="ECO:0007669"/>
    <property type="project" value="UniProtKB-UniRule"/>
</dbReference>
<dbReference type="SUPFAM" id="SSF52518">
    <property type="entry name" value="Thiamin diphosphate-binding fold (THDP-binding)"/>
    <property type="match status" value="2"/>
</dbReference>
<keyword evidence="8 14" id="KW-0479">Metal-binding</keyword>
<evidence type="ECO:0000256" key="4">
    <source>
        <dbReference type="ARBA" id="ARBA00013145"/>
    </source>
</evidence>
<evidence type="ECO:0000256" key="6">
    <source>
        <dbReference type="ARBA" id="ARBA00022630"/>
    </source>
</evidence>
<dbReference type="InterPro" id="IPR012001">
    <property type="entry name" value="Thiamin_PyroP_enz_TPP-bd_dom"/>
</dbReference>
<dbReference type="GO" id="GO:0009099">
    <property type="term" value="P:L-valine biosynthetic process"/>
    <property type="evidence" value="ECO:0007669"/>
    <property type="project" value="UniProtKB-UniPathway"/>
</dbReference>
<dbReference type="PANTHER" id="PTHR18968">
    <property type="entry name" value="THIAMINE PYROPHOSPHATE ENZYMES"/>
    <property type="match status" value="1"/>
</dbReference>
<dbReference type="PANTHER" id="PTHR18968:SF142">
    <property type="entry name" value="ACETOLACTATE SYNTHASE"/>
    <property type="match status" value="1"/>
</dbReference>
<evidence type="ECO:0000256" key="7">
    <source>
        <dbReference type="ARBA" id="ARBA00022679"/>
    </source>
</evidence>
<dbReference type="InterPro" id="IPR039368">
    <property type="entry name" value="AHAS_TPP"/>
</dbReference>